<dbReference type="AlphaFoldDB" id="A0A2G8LI18"/>
<dbReference type="EMBL" id="MRZV01000072">
    <property type="protein sequence ID" value="PIK59862.1"/>
    <property type="molecule type" value="Genomic_DNA"/>
</dbReference>
<dbReference type="PANTHER" id="PTHR11258">
    <property type="entry name" value="2-5 OLIGOADENYLATE SYNTHETASE"/>
    <property type="match status" value="1"/>
</dbReference>
<dbReference type="GO" id="GO:0003725">
    <property type="term" value="F:double-stranded RNA binding"/>
    <property type="evidence" value="ECO:0007669"/>
    <property type="project" value="TreeGrafter"/>
</dbReference>
<dbReference type="SUPFAM" id="SSF81631">
    <property type="entry name" value="PAP/OAS1 substrate-binding domain"/>
    <property type="match status" value="1"/>
</dbReference>
<reference evidence="2 3" key="1">
    <citation type="journal article" date="2017" name="PLoS Biol.">
        <title>The sea cucumber genome provides insights into morphological evolution and visceral regeneration.</title>
        <authorList>
            <person name="Zhang X."/>
            <person name="Sun L."/>
            <person name="Yuan J."/>
            <person name="Sun Y."/>
            <person name="Gao Y."/>
            <person name="Zhang L."/>
            <person name="Li S."/>
            <person name="Dai H."/>
            <person name="Hamel J.F."/>
            <person name="Liu C."/>
            <person name="Yu Y."/>
            <person name="Liu S."/>
            <person name="Lin W."/>
            <person name="Guo K."/>
            <person name="Jin S."/>
            <person name="Xu P."/>
            <person name="Storey K.B."/>
            <person name="Huan P."/>
            <person name="Zhang T."/>
            <person name="Zhou Y."/>
            <person name="Zhang J."/>
            <person name="Lin C."/>
            <person name="Li X."/>
            <person name="Xing L."/>
            <person name="Huo D."/>
            <person name="Sun M."/>
            <person name="Wang L."/>
            <person name="Mercier A."/>
            <person name="Li F."/>
            <person name="Yang H."/>
            <person name="Xiang J."/>
        </authorList>
    </citation>
    <scope>NUCLEOTIDE SEQUENCE [LARGE SCALE GENOMIC DNA]</scope>
    <source>
        <strain evidence="2">Shaxun</strain>
        <tissue evidence="2">Muscle</tissue>
    </source>
</reference>
<protein>
    <recommendedName>
        <fullName evidence="1">2'-5'-oligoadenylate synthetase 1 domain-containing protein</fullName>
    </recommendedName>
</protein>
<evidence type="ECO:0000259" key="1">
    <source>
        <dbReference type="Pfam" id="PF10421"/>
    </source>
</evidence>
<dbReference type="InterPro" id="IPR018952">
    <property type="entry name" value="2-5-oligoAdlate_synth_1_dom2/C"/>
</dbReference>
<name>A0A2G8LI18_STIJA</name>
<dbReference type="GO" id="GO:0005654">
    <property type="term" value="C:nucleoplasm"/>
    <property type="evidence" value="ECO:0007669"/>
    <property type="project" value="TreeGrafter"/>
</dbReference>
<evidence type="ECO:0000313" key="3">
    <source>
        <dbReference type="Proteomes" id="UP000230750"/>
    </source>
</evidence>
<organism evidence="2 3">
    <name type="scientific">Stichopus japonicus</name>
    <name type="common">Sea cucumber</name>
    <dbReference type="NCBI Taxonomy" id="307972"/>
    <lineage>
        <taxon>Eukaryota</taxon>
        <taxon>Metazoa</taxon>
        <taxon>Echinodermata</taxon>
        <taxon>Eleutherozoa</taxon>
        <taxon>Echinozoa</taxon>
        <taxon>Holothuroidea</taxon>
        <taxon>Aspidochirotacea</taxon>
        <taxon>Aspidochirotida</taxon>
        <taxon>Stichopodidae</taxon>
        <taxon>Apostichopus</taxon>
    </lineage>
</organism>
<dbReference type="Proteomes" id="UP000230750">
    <property type="component" value="Unassembled WGS sequence"/>
</dbReference>
<dbReference type="GO" id="GO:0001730">
    <property type="term" value="F:2'-5'-oligoadenylate synthetase activity"/>
    <property type="evidence" value="ECO:0007669"/>
    <property type="project" value="TreeGrafter"/>
</dbReference>
<dbReference type="GO" id="GO:0005829">
    <property type="term" value="C:cytosol"/>
    <property type="evidence" value="ECO:0007669"/>
    <property type="project" value="TreeGrafter"/>
</dbReference>
<proteinExistence type="predicted"/>
<comment type="caution">
    <text evidence="2">The sequence shown here is derived from an EMBL/GenBank/DDBJ whole genome shotgun (WGS) entry which is preliminary data.</text>
</comment>
<sequence>MNIDEDCKQSPLGLSLTVKGFDVDLLPARNFLYSNGYSEETGEIGVQVANTLQHLRNNRRGNHMDFSTSLSEGAVAFERNHSAFSHSLSRLAKFWSITIGIPGFSFGRSSIMEYLGAWAAEEEERRGSRDILQGFRRFLTMVKQSHNLNIVWTRYYRRTDIPADILHQRPLLLDPTNPYNNMLQGALGDNLRQMSHTRRDFTRLDKSERNGGFSLKMIFEPQPTWRVMFKSPKVKTPQHFLVGTERKRLLRPKIEKRSGARGVDPSIASSYLFSFTDIVAAAAKIDGDRGFGQREDIVKRSVGAHAVHNPGTWTQRVNDMRTDTRLSRFPLAKMRLTSLKSVATGFKGHLELEDMFSYAI</sequence>
<dbReference type="OrthoDB" id="9978031at2759"/>
<dbReference type="Pfam" id="PF10421">
    <property type="entry name" value="OAS1_C"/>
    <property type="match status" value="1"/>
</dbReference>
<dbReference type="Gene3D" id="1.10.1410.20">
    <property type="entry name" value="2'-5'-oligoadenylate synthetase 1, domain 2"/>
    <property type="match status" value="1"/>
</dbReference>
<feature type="domain" description="2'-5'-oligoadenylate synthetase 1" evidence="1">
    <location>
        <begin position="53"/>
        <end position="185"/>
    </location>
</feature>
<dbReference type="GO" id="GO:0016020">
    <property type="term" value="C:membrane"/>
    <property type="evidence" value="ECO:0007669"/>
    <property type="project" value="TreeGrafter"/>
</dbReference>
<gene>
    <name evidence="2" type="ORF">BSL78_03234</name>
</gene>
<dbReference type="PANTHER" id="PTHR11258:SF11">
    <property type="entry name" value="C2H2-TYPE DOMAIN-CONTAINING PROTEIN"/>
    <property type="match status" value="1"/>
</dbReference>
<accession>A0A2G8LI18</accession>
<keyword evidence="3" id="KW-1185">Reference proteome</keyword>
<evidence type="ECO:0000313" key="2">
    <source>
        <dbReference type="EMBL" id="PIK59862.1"/>
    </source>
</evidence>